<sequence>MRTWSCATDSSSSAEQVWATTRQTFLTQVVGPHLESLCRAFALEGGASVFHEQPAEIGSGTVNDPGNRTQIDIDVVALAAPQANAPRRIVSLGEAKWGEVIGHHHLKRLETARDLLGKKGYDTESTVLALYGGAGFTDELTATTVTDDQCR</sequence>
<accession>A0ABS5TGR8</accession>
<protein>
    <submittedName>
        <fullName evidence="1">Uncharacterized protein</fullName>
    </submittedName>
</protein>
<gene>
    <name evidence="1" type="ORF">KIH74_15200</name>
</gene>
<evidence type="ECO:0000313" key="1">
    <source>
        <dbReference type="EMBL" id="MBT0770287.1"/>
    </source>
</evidence>
<dbReference type="Proteomes" id="UP001197247">
    <property type="component" value="Unassembled WGS sequence"/>
</dbReference>
<keyword evidence="2" id="KW-1185">Reference proteome</keyword>
<comment type="caution">
    <text evidence="1">The sequence shown here is derived from an EMBL/GenBank/DDBJ whole genome shotgun (WGS) entry which is preliminary data.</text>
</comment>
<evidence type="ECO:0000313" key="2">
    <source>
        <dbReference type="Proteomes" id="UP001197247"/>
    </source>
</evidence>
<proteinExistence type="predicted"/>
<organism evidence="1 2">
    <name type="scientific">Kineosporia corallincola</name>
    <dbReference type="NCBI Taxonomy" id="2835133"/>
    <lineage>
        <taxon>Bacteria</taxon>
        <taxon>Bacillati</taxon>
        <taxon>Actinomycetota</taxon>
        <taxon>Actinomycetes</taxon>
        <taxon>Kineosporiales</taxon>
        <taxon>Kineosporiaceae</taxon>
        <taxon>Kineosporia</taxon>
    </lineage>
</organism>
<reference evidence="1 2" key="1">
    <citation type="submission" date="2021-05" db="EMBL/GenBank/DDBJ databases">
        <title>Kineosporia and Streptomyces sp. nov. two new marine actinobacteria isolated from Coral.</title>
        <authorList>
            <person name="Buangrab K."/>
            <person name="Sutthacheep M."/>
            <person name="Yeemin T."/>
            <person name="Harunari E."/>
            <person name="Igarashi Y."/>
            <person name="Kanchanasin P."/>
            <person name="Tanasupawat S."/>
            <person name="Phongsopitanun W."/>
        </authorList>
    </citation>
    <scope>NUCLEOTIDE SEQUENCE [LARGE SCALE GENOMIC DNA]</scope>
    <source>
        <strain evidence="1 2">J2-2</strain>
    </source>
</reference>
<dbReference type="EMBL" id="JAHBAY010000005">
    <property type="protein sequence ID" value="MBT0770287.1"/>
    <property type="molecule type" value="Genomic_DNA"/>
</dbReference>
<dbReference type="RefSeq" id="WP_214156574.1">
    <property type="nucleotide sequence ID" value="NZ_JAHBAY010000005.1"/>
</dbReference>
<name>A0ABS5TGR8_9ACTN</name>